<accession>W1Q5R9</accession>
<keyword evidence="2" id="KW-0663">Pyridoxal phosphate</keyword>
<keyword evidence="3" id="KW-0175">Coiled coil</keyword>
<dbReference type="PANTHER" id="PTHR11601:SF50">
    <property type="entry name" value="CYSTEINE DESULFURASE ISCS 2-RELATED"/>
    <property type="match status" value="1"/>
</dbReference>
<proteinExistence type="predicted"/>
<sequence>MIYLDNAATTRIHPQVLASYSQVAQEFFANPSSAHGLGRKSRQLLEQARTQVGQLLGYHPQEIYFTSSGTEANNWVFQRIVTQAHKRRPEAKLVLVSPIEHPAVLRQRDYIESQGLTWVTLPVSAQGQVDLEAFQAKLGPEVLLVSTMAVNNEMGACQPLDQMAQILADYPYIIWHVDGVQAVTTELSRIQEARIDCLSLSSHKFHASRGVGILACRQRVDLVPLITGGGQEQGQRSGTENLAAIVATAKALRLAQSEQAQTRSRLKAYRQQLAQALEAQGWVVFAQESAASHILCAALPGIPGEVLLNAFEAQDIYVSTTSACSSRVKSDHHSLAAMGVAQNLAQSALRFSLAADTSDQDIENCLVAIAKISQQFEKTRGKS</sequence>
<name>W1Q5R9_ABIDE</name>
<evidence type="ECO:0000313" key="5">
    <source>
        <dbReference type="EMBL" id="ESK66608.1"/>
    </source>
</evidence>
<dbReference type="InterPro" id="IPR016454">
    <property type="entry name" value="Cysteine_dSase"/>
</dbReference>
<dbReference type="InterPro" id="IPR015422">
    <property type="entry name" value="PyrdxlP-dep_Trfase_small"/>
</dbReference>
<dbReference type="AlphaFoldDB" id="W1Q5R9"/>
<protein>
    <submittedName>
        <fullName evidence="5">Cysteine desulfurase</fullName>
    </submittedName>
</protein>
<dbReference type="eggNOG" id="COG1104">
    <property type="taxonomic scope" value="Bacteria"/>
</dbReference>
<dbReference type="Gene3D" id="3.40.640.10">
    <property type="entry name" value="Type I PLP-dependent aspartate aminotransferase-like (Major domain)"/>
    <property type="match status" value="1"/>
</dbReference>
<dbReference type="OrthoDB" id="9808002at2"/>
<keyword evidence="6" id="KW-1185">Reference proteome</keyword>
<organism evidence="5 6">
    <name type="scientific">Abiotrophia defectiva ATCC 49176</name>
    <dbReference type="NCBI Taxonomy" id="592010"/>
    <lineage>
        <taxon>Bacteria</taxon>
        <taxon>Bacillati</taxon>
        <taxon>Bacillota</taxon>
        <taxon>Bacilli</taxon>
        <taxon>Lactobacillales</taxon>
        <taxon>Aerococcaceae</taxon>
        <taxon>Abiotrophia</taxon>
    </lineage>
</organism>
<dbReference type="InterPro" id="IPR015424">
    <property type="entry name" value="PyrdxlP-dep_Trfase"/>
</dbReference>
<dbReference type="RefSeq" id="WP_023390956.1">
    <property type="nucleotide sequence ID" value="NZ_KI535340.1"/>
</dbReference>
<dbReference type="GeneID" id="84816463"/>
<gene>
    <name evidence="5" type="ORF">GCWU000182_000299</name>
</gene>
<feature type="coiled-coil region" evidence="3">
    <location>
        <begin position="252"/>
        <end position="279"/>
    </location>
</feature>
<dbReference type="InterPro" id="IPR015421">
    <property type="entry name" value="PyrdxlP-dep_Trfase_major"/>
</dbReference>
<evidence type="ECO:0000256" key="2">
    <source>
        <dbReference type="ARBA" id="ARBA00022898"/>
    </source>
</evidence>
<dbReference type="GO" id="GO:0003824">
    <property type="term" value="F:catalytic activity"/>
    <property type="evidence" value="ECO:0007669"/>
    <property type="project" value="UniProtKB-ARBA"/>
</dbReference>
<dbReference type="Gene3D" id="3.90.1150.10">
    <property type="entry name" value="Aspartate Aminotransferase, domain 1"/>
    <property type="match status" value="1"/>
</dbReference>
<dbReference type="PANTHER" id="PTHR11601">
    <property type="entry name" value="CYSTEINE DESULFURYLASE FAMILY MEMBER"/>
    <property type="match status" value="1"/>
</dbReference>
<feature type="domain" description="Aminotransferase class V" evidence="4">
    <location>
        <begin position="2"/>
        <end position="364"/>
    </location>
</feature>
<dbReference type="Pfam" id="PF00266">
    <property type="entry name" value="Aminotran_5"/>
    <property type="match status" value="1"/>
</dbReference>
<dbReference type="STRING" id="592010.GCWU000182_000299"/>
<dbReference type="EMBL" id="ACIN03000001">
    <property type="protein sequence ID" value="ESK66608.1"/>
    <property type="molecule type" value="Genomic_DNA"/>
</dbReference>
<dbReference type="PIRSF" id="PIRSF005572">
    <property type="entry name" value="NifS"/>
    <property type="match status" value="1"/>
</dbReference>
<comment type="cofactor">
    <cofactor evidence="1">
        <name>pyridoxal 5'-phosphate</name>
        <dbReference type="ChEBI" id="CHEBI:597326"/>
    </cofactor>
</comment>
<dbReference type="InterPro" id="IPR000192">
    <property type="entry name" value="Aminotrans_V_dom"/>
</dbReference>
<comment type="caution">
    <text evidence="5">The sequence shown here is derived from an EMBL/GenBank/DDBJ whole genome shotgun (WGS) entry which is preliminary data.</text>
</comment>
<reference evidence="5" key="1">
    <citation type="submission" date="2013-06" db="EMBL/GenBank/DDBJ databases">
        <authorList>
            <person name="Weinstock G."/>
            <person name="Sodergren E."/>
            <person name="Clifton S."/>
            <person name="Fulton L."/>
            <person name="Fulton B."/>
            <person name="Courtney L."/>
            <person name="Fronick C."/>
            <person name="Harrison M."/>
            <person name="Strong C."/>
            <person name="Farmer C."/>
            <person name="Delahaunty K."/>
            <person name="Markovic C."/>
            <person name="Hall O."/>
            <person name="Minx P."/>
            <person name="Tomlinson C."/>
            <person name="Mitreva M."/>
            <person name="Nelson J."/>
            <person name="Hou S."/>
            <person name="Wollam A."/>
            <person name="Pepin K.H."/>
            <person name="Johnson M."/>
            <person name="Bhonagiri V."/>
            <person name="Nash W.E."/>
            <person name="Warren W."/>
            <person name="Chinwalla A."/>
            <person name="Mardis E.R."/>
            <person name="Wilson R.K."/>
        </authorList>
    </citation>
    <scope>NUCLEOTIDE SEQUENCE [LARGE SCALE GENOMIC DNA]</scope>
    <source>
        <strain evidence="5">ATCC 49176</strain>
    </source>
</reference>
<dbReference type="SUPFAM" id="SSF53383">
    <property type="entry name" value="PLP-dependent transferases"/>
    <property type="match status" value="1"/>
</dbReference>
<evidence type="ECO:0000259" key="4">
    <source>
        <dbReference type="Pfam" id="PF00266"/>
    </source>
</evidence>
<evidence type="ECO:0000256" key="1">
    <source>
        <dbReference type="ARBA" id="ARBA00001933"/>
    </source>
</evidence>
<dbReference type="Proteomes" id="UP000019050">
    <property type="component" value="Unassembled WGS sequence"/>
</dbReference>
<dbReference type="HOGENOM" id="CLU_003433_0_0_9"/>
<evidence type="ECO:0000313" key="6">
    <source>
        <dbReference type="Proteomes" id="UP000019050"/>
    </source>
</evidence>
<evidence type="ECO:0000256" key="3">
    <source>
        <dbReference type="SAM" id="Coils"/>
    </source>
</evidence>
<dbReference type="Gene3D" id="1.10.260.50">
    <property type="match status" value="1"/>
</dbReference>